<feature type="region of interest" description="Disordered" evidence="1">
    <location>
        <begin position="1"/>
        <end position="35"/>
    </location>
</feature>
<evidence type="ECO:0000313" key="2">
    <source>
        <dbReference type="EMBL" id="WAQ88944.1"/>
    </source>
</evidence>
<gene>
    <name evidence="2" type="ORF">PtA15_10A367</name>
</gene>
<dbReference type="EMBL" id="CP110430">
    <property type="protein sequence ID" value="WAQ88944.1"/>
    <property type="molecule type" value="Genomic_DNA"/>
</dbReference>
<proteinExistence type="predicted"/>
<keyword evidence="3" id="KW-1185">Reference proteome</keyword>
<accession>A0ABY7CWB8</accession>
<dbReference type="Proteomes" id="UP001164743">
    <property type="component" value="Chromosome 10A"/>
</dbReference>
<evidence type="ECO:0000313" key="3">
    <source>
        <dbReference type="Proteomes" id="UP001164743"/>
    </source>
</evidence>
<evidence type="ECO:0000256" key="1">
    <source>
        <dbReference type="SAM" id="MobiDB-lite"/>
    </source>
</evidence>
<name>A0ABY7CWB8_9BASI</name>
<dbReference type="GeneID" id="77801429"/>
<reference evidence="2" key="1">
    <citation type="submission" date="2022-10" db="EMBL/GenBank/DDBJ databases">
        <title>Puccinia triticina Genome sequencing and assembly.</title>
        <authorList>
            <person name="Li C."/>
        </authorList>
    </citation>
    <scope>NUCLEOTIDE SEQUENCE</scope>
    <source>
        <strain evidence="2">Pt15</strain>
    </source>
</reference>
<organism evidence="2 3">
    <name type="scientific">Puccinia triticina</name>
    <dbReference type="NCBI Taxonomy" id="208348"/>
    <lineage>
        <taxon>Eukaryota</taxon>
        <taxon>Fungi</taxon>
        <taxon>Dikarya</taxon>
        <taxon>Basidiomycota</taxon>
        <taxon>Pucciniomycotina</taxon>
        <taxon>Pucciniomycetes</taxon>
        <taxon>Pucciniales</taxon>
        <taxon>Pucciniaceae</taxon>
        <taxon>Puccinia</taxon>
    </lineage>
</organism>
<feature type="compositionally biased region" description="Low complexity" evidence="1">
    <location>
        <begin position="1"/>
        <end position="18"/>
    </location>
</feature>
<feature type="compositionally biased region" description="Polar residues" evidence="1">
    <location>
        <begin position="19"/>
        <end position="33"/>
    </location>
</feature>
<protein>
    <submittedName>
        <fullName evidence="2">Uncharacterized protein</fullName>
    </submittedName>
</protein>
<dbReference type="RefSeq" id="XP_053024499.1">
    <property type="nucleotide sequence ID" value="XM_053160534.1"/>
</dbReference>
<sequence length="186" mass="20092">MFTSASHSSPSSPEPGASRQPTGVSKPTHNSGEYSAPILELSPQTIVHSGKTGYNNGCALPQAPDFNSLQQRSNKTKEAELTTRGQNVGGDYPIMSFLVGGNLADQCGFVGAILANTLSPNFPFVLSARQMTWHWREGTTPFVVYQRTPLYQSIGHQIQVLRVLYRYLLSSTATFGIGADKLGGQE</sequence>